<dbReference type="EMBL" id="CH476646">
    <property type="protein sequence ID" value="EDN98707.1"/>
    <property type="molecule type" value="Genomic_DNA"/>
</dbReference>
<gene>
    <name evidence="1" type="ORF">SS1G_13566</name>
</gene>
<dbReference type="AlphaFoldDB" id="A7F7I6"/>
<dbReference type="InParanoid" id="A7F7I6"/>
<sequence>MAALCAMLYADPLPLKRKEEMDASGVLYLAVVQNSRKWKMAREEIKKGMRQKIVSVTKKK</sequence>
<evidence type="ECO:0000313" key="2">
    <source>
        <dbReference type="Proteomes" id="UP000001312"/>
    </source>
</evidence>
<name>A7F7I6_SCLS1</name>
<dbReference type="Proteomes" id="UP000001312">
    <property type="component" value="Unassembled WGS sequence"/>
</dbReference>
<organism evidence="1 2">
    <name type="scientific">Sclerotinia sclerotiorum (strain ATCC 18683 / 1980 / Ss-1)</name>
    <name type="common">White mold</name>
    <name type="synonym">Whetzelinia sclerotiorum</name>
    <dbReference type="NCBI Taxonomy" id="665079"/>
    <lineage>
        <taxon>Eukaryota</taxon>
        <taxon>Fungi</taxon>
        <taxon>Dikarya</taxon>
        <taxon>Ascomycota</taxon>
        <taxon>Pezizomycotina</taxon>
        <taxon>Leotiomycetes</taxon>
        <taxon>Helotiales</taxon>
        <taxon>Sclerotiniaceae</taxon>
        <taxon>Sclerotinia</taxon>
    </lineage>
</organism>
<evidence type="ECO:0000313" key="1">
    <source>
        <dbReference type="EMBL" id="EDN98707.1"/>
    </source>
</evidence>
<dbReference type="KEGG" id="ssl:SS1G_13566"/>
<reference evidence="2" key="1">
    <citation type="journal article" date="2011" name="PLoS Genet.">
        <title>Genomic analysis of the necrotrophic fungal pathogens Sclerotinia sclerotiorum and Botrytis cinerea.</title>
        <authorList>
            <person name="Amselem J."/>
            <person name="Cuomo C.A."/>
            <person name="van Kan J.A."/>
            <person name="Viaud M."/>
            <person name="Benito E.P."/>
            <person name="Couloux A."/>
            <person name="Coutinho P.M."/>
            <person name="de Vries R.P."/>
            <person name="Dyer P.S."/>
            <person name="Fillinger S."/>
            <person name="Fournier E."/>
            <person name="Gout L."/>
            <person name="Hahn M."/>
            <person name="Kohn L."/>
            <person name="Lapalu N."/>
            <person name="Plummer K.M."/>
            <person name="Pradier J.M."/>
            <person name="Quevillon E."/>
            <person name="Sharon A."/>
            <person name="Simon A."/>
            <person name="ten Have A."/>
            <person name="Tudzynski B."/>
            <person name="Tudzynski P."/>
            <person name="Wincker P."/>
            <person name="Andrew M."/>
            <person name="Anthouard V."/>
            <person name="Beever R.E."/>
            <person name="Beffa R."/>
            <person name="Benoit I."/>
            <person name="Bouzid O."/>
            <person name="Brault B."/>
            <person name="Chen Z."/>
            <person name="Choquer M."/>
            <person name="Collemare J."/>
            <person name="Cotton P."/>
            <person name="Danchin E.G."/>
            <person name="Da Silva C."/>
            <person name="Gautier A."/>
            <person name="Giraud C."/>
            <person name="Giraud T."/>
            <person name="Gonzalez C."/>
            <person name="Grossetete S."/>
            <person name="Guldener U."/>
            <person name="Henrissat B."/>
            <person name="Howlett B.J."/>
            <person name="Kodira C."/>
            <person name="Kretschmer M."/>
            <person name="Lappartient A."/>
            <person name="Leroch M."/>
            <person name="Levis C."/>
            <person name="Mauceli E."/>
            <person name="Neuveglise C."/>
            <person name="Oeser B."/>
            <person name="Pearson M."/>
            <person name="Poulain J."/>
            <person name="Poussereau N."/>
            <person name="Quesneville H."/>
            <person name="Rascle C."/>
            <person name="Schumacher J."/>
            <person name="Segurens B."/>
            <person name="Sexton A."/>
            <person name="Silva E."/>
            <person name="Sirven C."/>
            <person name="Soanes D.M."/>
            <person name="Talbot N.J."/>
            <person name="Templeton M."/>
            <person name="Yandava C."/>
            <person name="Yarden O."/>
            <person name="Zeng Q."/>
            <person name="Rollins J.A."/>
            <person name="Lebrun M.H."/>
            <person name="Dickman M."/>
        </authorList>
    </citation>
    <scope>NUCLEOTIDE SEQUENCE [LARGE SCALE GENOMIC DNA]</scope>
    <source>
        <strain evidence="2">ATCC 18683 / 1980 / Ss-1</strain>
    </source>
</reference>
<keyword evidence="2" id="KW-1185">Reference proteome</keyword>
<dbReference type="RefSeq" id="XP_001585327.1">
    <property type="nucleotide sequence ID" value="XM_001585277.1"/>
</dbReference>
<protein>
    <submittedName>
        <fullName evidence="1">Uncharacterized protein</fullName>
    </submittedName>
</protein>
<dbReference type="GeneID" id="5481436"/>
<proteinExistence type="predicted"/>
<accession>A7F7I6</accession>